<sequence>MAATDGIGQSDKPKARRIASAALPLYLTMIASSAAGIVDASVLGRYGTVSLAAFAVTMAVFSPAVAAVAGAMRGLMPFVAANDEDADALVPVVRNGMWLGICTGSVAALCVLAVPLIALLMGVPAATREGLGAFPALLAAAVLVTAVGTSATTTLVGLGRGKLVMRAGMAGTAAAVVLSLVLVGGVGGFTGLGLPGAGVAMLASSLISATLAHRALRRSTVLAGHSLRPGPLDLRAVFKIARVGIPLAATVLIKFAVLGVLAMAVARVDTDSTAVHSISITLVNFMFTAAAATGQATVPIAAKDAGAGDGAGLRSTVLTGLGVAFGAVVLLCVVLAVARGPLLSLFTHDGDLRTQIVAILPLVFVVVVTDGIQALFGFGLIAIKRTVPSLAVFAVVYGLLAVAAIPVAAAGGLAALWGALAGANMLLVAGQSFFFFRNSRQSAALGGVAAA</sequence>
<keyword evidence="6" id="KW-1133">Transmembrane helix</keyword>
<comment type="caution">
    <text evidence="7">The sequence shown here is derived from an EMBL/GenBank/DDBJ whole genome shotgun (WGS) entry which is preliminary data.</text>
</comment>
<feature type="transmembrane region" description="Helical" evidence="6">
    <location>
        <begin position="163"/>
        <end position="186"/>
    </location>
</feature>
<dbReference type="PANTHER" id="PTHR43298:SF2">
    <property type="entry name" value="FMN_FAD EXPORTER YEEO-RELATED"/>
    <property type="match status" value="1"/>
</dbReference>
<evidence type="ECO:0000313" key="8">
    <source>
        <dbReference type="Proteomes" id="UP001501638"/>
    </source>
</evidence>
<reference evidence="8" key="1">
    <citation type="journal article" date="2019" name="Int. J. Syst. Evol. Microbiol.">
        <title>The Global Catalogue of Microorganisms (GCM) 10K type strain sequencing project: providing services to taxonomists for standard genome sequencing and annotation.</title>
        <authorList>
            <consortium name="The Broad Institute Genomics Platform"/>
            <consortium name="The Broad Institute Genome Sequencing Center for Infectious Disease"/>
            <person name="Wu L."/>
            <person name="Ma J."/>
        </authorList>
    </citation>
    <scope>NUCLEOTIDE SEQUENCE [LARGE SCALE GENOMIC DNA]</scope>
    <source>
        <strain evidence="8">JCM 6305</strain>
    </source>
</reference>
<evidence type="ECO:0000313" key="7">
    <source>
        <dbReference type="EMBL" id="GAA2460507.1"/>
    </source>
</evidence>
<dbReference type="CDD" id="cd12082">
    <property type="entry name" value="MATE_like"/>
    <property type="match status" value="1"/>
</dbReference>
<dbReference type="Pfam" id="PF01554">
    <property type="entry name" value="MatE"/>
    <property type="match status" value="2"/>
</dbReference>
<proteinExistence type="inferred from homology"/>
<feature type="transmembrane region" description="Helical" evidence="6">
    <location>
        <begin position="278"/>
        <end position="301"/>
    </location>
</feature>
<dbReference type="RefSeq" id="WP_344327680.1">
    <property type="nucleotide sequence ID" value="NZ_BAAASZ010000035.1"/>
</dbReference>
<organism evidence="7 8">
    <name type="scientific">Streptomyces macrosporus</name>
    <dbReference type="NCBI Taxonomy" id="44032"/>
    <lineage>
        <taxon>Bacteria</taxon>
        <taxon>Bacillati</taxon>
        <taxon>Actinomycetota</taxon>
        <taxon>Actinomycetes</taxon>
        <taxon>Kitasatosporales</taxon>
        <taxon>Streptomycetaceae</taxon>
        <taxon>Streptomyces</taxon>
    </lineage>
</organism>
<comment type="similarity">
    <text evidence="2">Belongs to the multi antimicrobial extrusion (MATE) (TC 2.A.66.1) family.</text>
</comment>
<evidence type="ECO:0000256" key="4">
    <source>
        <dbReference type="ARBA" id="ARBA00022448"/>
    </source>
</evidence>
<dbReference type="InterPro" id="IPR002528">
    <property type="entry name" value="MATE_fam"/>
</dbReference>
<keyword evidence="8" id="KW-1185">Reference proteome</keyword>
<keyword evidence="6" id="KW-0812">Transmembrane</keyword>
<feature type="transmembrane region" description="Helical" evidence="6">
    <location>
        <begin position="358"/>
        <end position="383"/>
    </location>
</feature>
<feature type="transmembrane region" description="Helical" evidence="6">
    <location>
        <begin position="313"/>
        <end position="338"/>
    </location>
</feature>
<comment type="function">
    <text evidence="1">Multidrug efflux pump.</text>
</comment>
<dbReference type="Proteomes" id="UP001501638">
    <property type="component" value="Unassembled WGS sequence"/>
</dbReference>
<accession>A0ABP5XPS9</accession>
<feature type="transmembrane region" description="Helical" evidence="6">
    <location>
        <begin position="21"/>
        <end position="43"/>
    </location>
</feature>
<evidence type="ECO:0000256" key="5">
    <source>
        <dbReference type="ARBA" id="ARBA00031636"/>
    </source>
</evidence>
<protein>
    <recommendedName>
        <fullName evidence="3">Probable multidrug resistance protein NorM</fullName>
    </recommendedName>
    <alternativeName>
        <fullName evidence="5">Multidrug-efflux transporter</fullName>
    </alternativeName>
</protein>
<dbReference type="EMBL" id="BAAASZ010000035">
    <property type="protein sequence ID" value="GAA2460507.1"/>
    <property type="molecule type" value="Genomic_DNA"/>
</dbReference>
<dbReference type="PANTHER" id="PTHR43298">
    <property type="entry name" value="MULTIDRUG RESISTANCE PROTEIN NORM-RELATED"/>
    <property type="match status" value="1"/>
</dbReference>
<keyword evidence="6" id="KW-0472">Membrane</keyword>
<keyword evidence="4" id="KW-0813">Transport</keyword>
<feature type="transmembrane region" description="Helical" evidence="6">
    <location>
        <begin position="243"/>
        <end position="266"/>
    </location>
</feature>
<feature type="transmembrane region" description="Helical" evidence="6">
    <location>
        <begin position="97"/>
        <end position="121"/>
    </location>
</feature>
<feature type="transmembrane region" description="Helical" evidence="6">
    <location>
        <begin position="192"/>
        <end position="212"/>
    </location>
</feature>
<dbReference type="InterPro" id="IPR050222">
    <property type="entry name" value="MATE_MdtK"/>
</dbReference>
<feature type="transmembrane region" description="Helical" evidence="6">
    <location>
        <begin position="415"/>
        <end position="436"/>
    </location>
</feature>
<evidence type="ECO:0000256" key="2">
    <source>
        <dbReference type="ARBA" id="ARBA00010199"/>
    </source>
</evidence>
<evidence type="ECO:0000256" key="1">
    <source>
        <dbReference type="ARBA" id="ARBA00003408"/>
    </source>
</evidence>
<name>A0ABP5XPS9_9ACTN</name>
<evidence type="ECO:0000256" key="3">
    <source>
        <dbReference type="ARBA" id="ARBA00020268"/>
    </source>
</evidence>
<feature type="transmembrane region" description="Helical" evidence="6">
    <location>
        <begin position="390"/>
        <end position="409"/>
    </location>
</feature>
<feature type="transmembrane region" description="Helical" evidence="6">
    <location>
        <begin position="133"/>
        <end position="156"/>
    </location>
</feature>
<gene>
    <name evidence="7" type="ORF">GCM10010405_51080</name>
</gene>
<evidence type="ECO:0000256" key="6">
    <source>
        <dbReference type="SAM" id="Phobius"/>
    </source>
</evidence>
<feature type="transmembrane region" description="Helical" evidence="6">
    <location>
        <begin position="49"/>
        <end position="76"/>
    </location>
</feature>